<dbReference type="Proteomes" id="UP000565745">
    <property type="component" value="Unassembled WGS sequence"/>
</dbReference>
<evidence type="ECO:0000313" key="1">
    <source>
        <dbReference type="EMBL" id="MBB4176022.1"/>
    </source>
</evidence>
<proteinExistence type="predicted"/>
<comment type="caution">
    <text evidence="1">The sequence shown here is derived from an EMBL/GenBank/DDBJ whole genome shotgun (WGS) entry which is preliminary data.</text>
</comment>
<keyword evidence="2" id="KW-1185">Reference proteome</keyword>
<reference evidence="1 2" key="1">
    <citation type="submission" date="2020-08" db="EMBL/GenBank/DDBJ databases">
        <title>Genomic Encyclopedia of Type Strains, Phase IV (KMG-IV): sequencing the most valuable type-strain genomes for metagenomic binning, comparative biology and taxonomic classification.</title>
        <authorList>
            <person name="Goeker M."/>
        </authorList>
    </citation>
    <scope>NUCLEOTIDE SEQUENCE [LARGE SCALE GENOMIC DNA]</scope>
    <source>
        <strain evidence="1 2">DSM 101015</strain>
    </source>
</reference>
<protein>
    <submittedName>
        <fullName evidence="1">Uncharacterized protein</fullName>
    </submittedName>
</protein>
<accession>A0A7W6MC23</accession>
<gene>
    <name evidence="1" type="ORF">GGR93_003830</name>
</gene>
<name>A0A7W6MC23_9RHOB</name>
<sequence length="1701" mass="186124">MAIEGLTQQQSDFVERFLKVPKVFNRKAAKARRREAAEQFRLFNAEFNEVRAQIAALDDAALQSVMMAQLRAAEHAIERDPKNLDFDAGHAQLAQVEVAVALHNRKAEATEAHARLSEALAAWEKDHPPVAQQSNADAQSDIALTWTYIEDKLASGTATNNLDEIEAAIRGMTRLEGMLETATSAAKDPFETRVDALGNVKRSAEEGLDPRVLDARRRLSDVFNQLQALRDKLAVQFGAEKIPLDLRMECTSTQTKLDTAMNATPGDLPDLAEDAEDNFAAANKAATAVIDAARLWDRDHDAFKVRYEVMLAHPAAAADLVVPEFEKVTTAYNIAREKAAAHKYLEASQDIGVIRHDLKDALDFADDYANFHAVLEERRKLLQTLPDPNSYPIPQLKTDHDDALDLLVQAEDAYDLGQISGALALLTQIPKAVADILEAHRFAKNFVEMRRHFKSWLKEINSNATAKIGPLIAAEIAYAESERDAAQTDAEQNALRRASGRMSSATEFLVSLSAKVDLILDYHVESSAFTARRRETRARKGPEGRIAIEAYYQDLLADDGKRKTAEASGDYKLAHAMCVRLKNQHADMMALADDAKKYLVQVTHFDAALAKLQNATSVDAKEARDTAELMQMNAVAATARGNWMAAASLLENANLEIARAVSDAEAAAVIDGHQGALKLTSDTEFSTIYESFAKILAHVSALDDKGAYAKQLKAADTKARSAEAMMEKDLAGAEATLNEAADACRAVALQISAAASYIAQLDTTNAVLTSARAIGADGVIDEKLDAADKLVKTAKKAAKTQDFSAALASLAQAQALAHLGLDTMATYTDHIKDTRKAMKNAIAAFRDPAVSPNLDTEAERLQAVLDAMNGAFNSGNLSEAVARAGEGVALADTSAGVCKACKKAVDIIDNYLIGHDGIEKNHVTTVSDMAELKTLTDAAVEAMGRTNFKVAYRLALQAYWLRENARQKAERFDLYLPQKVRCQNRLDALEARTNVDAGPGHTAVEALRKKFDGAVAQEALDNYSGAAKRLDGFEAACDLAAEKLDAFDRYILHRTKAQEALSELQALGSDAIETLLKRLENKDRNALAKGQAFEFDIATSLYIELKNECLLAANTAGAAADFVSITEVIKDLAQGDDQDLLAAIAQASQTLKSLQTRPAALYVHEDMATCRTSLDQAERMADDAFDAARDKVEEVMDMCVRMTLMIAQYEQLDEASGVAKRLAQDQLKRGVEADFARSEISGRVQTVDVAMFAARQSPSNRAQTHLDVEAAIAALRDLRRIIDAQEAYLKHRLDIEAELMRLEKSQQRHLVRDDLVATRKLLDTAATHANDRKHSAAEKTLKSAALQLEVAEMRGQLADNKTPKPADVKALLDAPGGMKLLDDIIDTLEASVQRDVMAVVFEARYGCVLEVQKPSDVQTDADGNPVPVPEDQMGLPAVNLRRFYKEMQKLPQDNTLDNDSMLTFSAMSGEQTGSAYDPGKKQVLMREGDEASSRIYAIAVAHEIGELDPSAVPKPGEERTAFSWNTLHEVGHAVDDKLGYMKKHGERLAGWKVYGANVKEPASEIAKAFDFDADYVAEYMMSSAGRKLPMPQPVGCGPGEWQRRMEECRNFVDRARSGNNPWNSASVAAACVVGNYTYVESYEGDWARYRTAERKFAVSGYQFRAPGEWFSELYAAMASDRLNSNHPHRDEIAALCMKEGA</sequence>
<dbReference type="EMBL" id="JACIFU010000007">
    <property type="protein sequence ID" value="MBB4176022.1"/>
    <property type="molecule type" value="Genomic_DNA"/>
</dbReference>
<organism evidence="1 2">
    <name type="scientific">Sulfitobacter noctilucicola</name>
    <dbReference type="NCBI Taxonomy" id="1342301"/>
    <lineage>
        <taxon>Bacteria</taxon>
        <taxon>Pseudomonadati</taxon>
        <taxon>Pseudomonadota</taxon>
        <taxon>Alphaproteobacteria</taxon>
        <taxon>Rhodobacterales</taxon>
        <taxon>Roseobacteraceae</taxon>
        <taxon>Sulfitobacter</taxon>
    </lineage>
</organism>
<dbReference type="RefSeq" id="WP_025053838.1">
    <property type="nucleotide sequence ID" value="NZ_JACIFU010000007.1"/>
</dbReference>
<evidence type="ECO:0000313" key="2">
    <source>
        <dbReference type="Proteomes" id="UP000565745"/>
    </source>
</evidence>